<dbReference type="GO" id="GO:0005634">
    <property type="term" value="C:nucleus"/>
    <property type="evidence" value="ECO:0007669"/>
    <property type="project" value="UniProtKB-SubCell"/>
</dbReference>
<dbReference type="GO" id="GO:0006281">
    <property type="term" value="P:DNA repair"/>
    <property type="evidence" value="ECO:0007669"/>
    <property type="project" value="UniProtKB-KW"/>
</dbReference>
<evidence type="ECO:0000313" key="7">
    <source>
        <dbReference type="EMBL" id="CAH8390645.1"/>
    </source>
</evidence>
<name>A0ABC8M4I7_ERUVS</name>
<evidence type="ECO:0000256" key="1">
    <source>
        <dbReference type="ARBA" id="ARBA00004123"/>
    </source>
</evidence>
<gene>
    <name evidence="7" type="ORF">ERUC_LOCUS43128</name>
</gene>
<dbReference type="Pfam" id="PF20168">
    <property type="entry name" value="PDS5"/>
    <property type="match status" value="1"/>
</dbReference>
<dbReference type="AlphaFoldDB" id="A0ABC8M4I7"/>
<feature type="region of interest" description="Disordered" evidence="5">
    <location>
        <begin position="542"/>
        <end position="589"/>
    </location>
</feature>
<dbReference type="Gene3D" id="2.30.30.140">
    <property type="match status" value="1"/>
</dbReference>
<reference evidence="7 8" key="1">
    <citation type="submission" date="2022-03" db="EMBL/GenBank/DDBJ databases">
        <authorList>
            <person name="Macdonald S."/>
            <person name="Ahmed S."/>
            <person name="Newling K."/>
        </authorList>
    </citation>
    <scope>NUCLEOTIDE SEQUENCE [LARGE SCALE GENOMIC DNA]</scope>
</reference>
<sequence>MEAKGLTLTRAILKQLLEAFCFKERNQRAWLLHGSHSSGQDRGGKNQSAKMPDYKYMTGENQIFMNEKMQLKTTVRLVVIGARWMEGFDKSTQGGAFMSTSPKELEKRLLEAGKALLYPSPPSSVDNLLLLLDKLFICLLEVEQSPPSSIQNALSPLKKSLVDERLFKHWNVHVRVSVVSCITEVTRINAPFAPYVDDQMRDVLQLIVSSFEHLDDKDSLSYTKRTSILNTVAKYEVSVLMLDPVYDSPCIEMFHHFLKAIRDHHPVEVFSDMENIMTHVLKESDDIPSKLLAPILHYVEKTDEVLPISRRLAENVLINCSNKCETYLAEAVKSSGVSLDKYSNVVALICEGAFSDKPKKKDDMNWVDGSQQLDNEKTGRPVNQKQKESSMEAKPYAASASQEINTFEAKLTKESGNKIASASNAKPTAPPTKRSTSDIKATKKSEKPTSLGDNKKTIFSSGKSSSKSKTEVKQPSEKTLANTNAKRKHSLDTEKAFDDRKYYKGEVTSYDPSRMRHTVVYEDGDQETLYLKKHNWFLVDASKSSKDKQKAAKVSNREQTGAAKRRLNLSVPHEEDLAEAETPAHKRARVQSHSLHIAHGEMVKPAGEEEPSCLNQKSAPELGDSQTCSITHQLGKVKQSIADTITSVRRFRSEVETKEQSIVDMLTCVRQFRSELETKEQSIVNTLNSVQQFRSEMKKKEDNLVASLHEVDVL</sequence>
<keyword evidence="8" id="KW-1185">Reference proteome</keyword>
<feature type="compositionally biased region" description="Basic and acidic residues" evidence="5">
    <location>
        <begin position="435"/>
        <end position="447"/>
    </location>
</feature>
<dbReference type="InterPro" id="IPR039776">
    <property type="entry name" value="Pds5"/>
</dbReference>
<feature type="region of interest" description="Disordered" evidence="5">
    <location>
        <begin position="415"/>
        <end position="492"/>
    </location>
</feature>
<dbReference type="InterPro" id="IPR047365">
    <property type="entry name" value="Tudor_AtPTM-like"/>
</dbReference>
<evidence type="ECO:0000256" key="2">
    <source>
        <dbReference type="ARBA" id="ARBA00022763"/>
    </source>
</evidence>
<feature type="domain" description="PTM/DIR17-like Tudor" evidence="6">
    <location>
        <begin position="494"/>
        <end position="532"/>
    </location>
</feature>
<dbReference type="CDD" id="cd20404">
    <property type="entry name" value="Tudor_Agenet_AtEML-like"/>
    <property type="match status" value="1"/>
</dbReference>
<feature type="non-terminal residue" evidence="7">
    <location>
        <position position="714"/>
    </location>
</feature>
<evidence type="ECO:0000259" key="6">
    <source>
        <dbReference type="Pfam" id="PF21743"/>
    </source>
</evidence>
<keyword evidence="4" id="KW-0539">Nucleus</keyword>
<organism evidence="7 8">
    <name type="scientific">Eruca vesicaria subsp. sativa</name>
    <name type="common">Garden rocket</name>
    <name type="synonym">Eruca sativa</name>
    <dbReference type="NCBI Taxonomy" id="29727"/>
    <lineage>
        <taxon>Eukaryota</taxon>
        <taxon>Viridiplantae</taxon>
        <taxon>Streptophyta</taxon>
        <taxon>Embryophyta</taxon>
        <taxon>Tracheophyta</taxon>
        <taxon>Spermatophyta</taxon>
        <taxon>Magnoliopsida</taxon>
        <taxon>eudicotyledons</taxon>
        <taxon>Gunneridae</taxon>
        <taxon>Pentapetalae</taxon>
        <taxon>rosids</taxon>
        <taxon>malvids</taxon>
        <taxon>Brassicales</taxon>
        <taxon>Brassicaceae</taxon>
        <taxon>Brassiceae</taxon>
        <taxon>Eruca</taxon>
    </lineage>
</organism>
<keyword evidence="3" id="KW-0234">DNA repair</keyword>
<dbReference type="Pfam" id="PF21743">
    <property type="entry name" value="PTM_DIR17_Tudor"/>
    <property type="match status" value="1"/>
</dbReference>
<evidence type="ECO:0000256" key="4">
    <source>
        <dbReference type="ARBA" id="ARBA00023242"/>
    </source>
</evidence>
<evidence type="ECO:0000313" key="8">
    <source>
        <dbReference type="Proteomes" id="UP001642260"/>
    </source>
</evidence>
<evidence type="ECO:0000256" key="5">
    <source>
        <dbReference type="SAM" id="MobiDB-lite"/>
    </source>
</evidence>
<comment type="subcellular location">
    <subcellularLocation>
        <location evidence="1">Nucleus</location>
    </subcellularLocation>
</comment>
<dbReference type="EMBL" id="CAKOAT010908486">
    <property type="protein sequence ID" value="CAH8390645.1"/>
    <property type="molecule type" value="Genomic_DNA"/>
</dbReference>
<dbReference type="GO" id="GO:0007062">
    <property type="term" value="P:sister chromatid cohesion"/>
    <property type="evidence" value="ECO:0007669"/>
    <property type="project" value="UniProtKB-ARBA"/>
</dbReference>
<keyword evidence="2" id="KW-0227">DNA damage</keyword>
<dbReference type="PANTHER" id="PTHR12663">
    <property type="entry name" value="ANDROGEN INDUCED INHIBITOR OF PROLIFERATION AS3 / PDS5-RELATED"/>
    <property type="match status" value="1"/>
</dbReference>
<feature type="compositionally biased region" description="Low complexity" evidence="5">
    <location>
        <begin position="457"/>
        <end position="467"/>
    </location>
</feature>
<accession>A0ABC8M4I7</accession>
<feature type="region of interest" description="Disordered" evidence="5">
    <location>
        <begin position="360"/>
        <end position="401"/>
    </location>
</feature>
<proteinExistence type="predicted"/>
<protein>
    <recommendedName>
        <fullName evidence="6">PTM/DIR17-like Tudor domain-containing protein</fullName>
    </recommendedName>
</protein>
<dbReference type="Proteomes" id="UP001642260">
    <property type="component" value="Unassembled WGS sequence"/>
</dbReference>
<evidence type="ECO:0000256" key="3">
    <source>
        <dbReference type="ARBA" id="ARBA00023204"/>
    </source>
</evidence>
<comment type="caution">
    <text evidence="7">The sequence shown here is derived from an EMBL/GenBank/DDBJ whole genome shotgun (WGS) entry which is preliminary data.</text>
</comment>
<dbReference type="PANTHER" id="PTHR12663:SF36">
    <property type="entry name" value="TUDOR DOMAIN-CONTAINING PROTEIN"/>
    <property type="match status" value="1"/>
</dbReference>
<feature type="compositionally biased region" description="Polar residues" evidence="5">
    <location>
        <begin position="35"/>
        <end position="49"/>
    </location>
</feature>
<feature type="region of interest" description="Disordered" evidence="5">
    <location>
        <begin position="33"/>
        <end position="52"/>
    </location>
</feature>
<feature type="compositionally biased region" description="Basic and acidic residues" evidence="5">
    <location>
        <begin position="374"/>
        <end position="391"/>
    </location>
</feature>